<dbReference type="AlphaFoldDB" id="A0A4U6RTQ8"/>
<organism evidence="2 3">
    <name type="scientific">Bradyrhizobium elkanii</name>
    <dbReference type="NCBI Taxonomy" id="29448"/>
    <lineage>
        <taxon>Bacteria</taxon>
        <taxon>Pseudomonadati</taxon>
        <taxon>Pseudomonadota</taxon>
        <taxon>Alphaproteobacteria</taxon>
        <taxon>Hyphomicrobiales</taxon>
        <taxon>Nitrobacteraceae</taxon>
        <taxon>Bradyrhizobium</taxon>
    </lineage>
</organism>
<keyword evidence="1" id="KW-0472">Membrane</keyword>
<evidence type="ECO:0000313" key="2">
    <source>
        <dbReference type="EMBL" id="TKV78369.1"/>
    </source>
</evidence>
<accession>A0A4U6RTQ8</accession>
<feature type="transmembrane region" description="Helical" evidence="1">
    <location>
        <begin position="72"/>
        <end position="93"/>
    </location>
</feature>
<dbReference type="RefSeq" id="WP_137481182.1">
    <property type="nucleotide sequence ID" value="NZ_SZZP01000017.1"/>
</dbReference>
<evidence type="ECO:0000313" key="3">
    <source>
        <dbReference type="Proteomes" id="UP000305095"/>
    </source>
</evidence>
<evidence type="ECO:0000256" key="1">
    <source>
        <dbReference type="SAM" id="Phobius"/>
    </source>
</evidence>
<protein>
    <submittedName>
        <fullName evidence="2">DUF805 domain-containing protein</fullName>
    </submittedName>
</protein>
<keyword evidence="1" id="KW-0812">Transmembrane</keyword>
<proteinExistence type="predicted"/>
<dbReference type="EMBL" id="SZZP01000017">
    <property type="protein sequence ID" value="TKV78369.1"/>
    <property type="molecule type" value="Genomic_DNA"/>
</dbReference>
<keyword evidence="1" id="KW-1133">Transmembrane helix</keyword>
<reference evidence="2 3" key="1">
    <citation type="submission" date="2019-05" db="EMBL/GenBank/DDBJ databases">
        <title>Draft Genome of Bradyrhizobium elkanii strain SEMIA 938, Used in Commercial Inoculants for Lupinus spp. in Brazil.</title>
        <authorList>
            <person name="Hungria M."/>
            <person name="Delamuta J.R.M."/>
            <person name="Ribeiro R.A."/>
            <person name="Nogueira M.A."/>
        </authorList>
    </citation>
    <scope>NUCLEOTIDE SEQUENCE [LARGE SCALE GENOMIC DNA]</scope>
    <source>
        <strain evidence="2 3">Semia 938</strain>
    </source>
</reference>
<gene>
    <name evidence="2" type="ORF">FDV58_25965</name>
</gene>
<sequence length="239" mass="25710">MGNDCRRRRPFAPTHARTAAGFNDPVKHPETTGRQAPAGFMVRKASLADAAAKGVRHMLNYIFGFNARMGRLAFFFCTLVVGFGFVMLVYGVTGNAPASGRMDVLLAQASSNPVLVIAFYGMLVICFMLQSMRVRDMGWDPVCVMAAWIALLVLDKAIAGRFPEYALTFQHTETVVGAAVNGAMNIVLLVWRSGGYFEEPPPLPSNGSGDGLFQRNSAPAAGGSRIARIANGEFGGKTR</sequence>
<comment type="caution">
    <text evidence="2">The sequence shown here is derived from an EMBL/GenBank/DDBJ whole genome shotgun (WGS) entry which is preliminary data.</text>
</comment>
<name>A0A4U6RTQ8_BRAEL</name>
<feature type="transmembrane region" description="Helical" evidence="1">
    <location>
        <begin position="113"/>
        <end position="130"/>
    </location>
</feature>
<dbReference type="Proteomes" id="UP000305095">
    <property type="component" value="Unassembled WGS sequence"/>
</dbReference>